<dbReference type="PANTHER" id="PTHR20854:SF4">
    <property type="entry name" value="INOSITOL-1-MONOPHOSPHATASE-RELATED"/>
    <property type="match status" value="1"/>
</dbReference>
<feature type="binding site" evidence="7">
    <location>
        <position position="85"/>
    </location>
    <ligand>
        <name>Mg(2+)</name>
        <dbReference type="ChEBI" id="CHEBI:18420"/>
        <label>1</label>
        <note>catalytic</note>
    </ligand>
</feature>
<dbReference type="EMBL" id="CP055153">
    <property type="protein sequence ID" value="QMU30939.1"/>
    <property type="molecule type" value="Genomic_DNA"/>
</dbReference>
<dbReference type="CDD" id="cd01639">
    <property type="entry name" value="IMPase"/>
    <property type="match status" value="1"/>
</dbReference>
<evidence type="ECO:0000256" key="1">
    <source>
        <dbReference type="ARBA" id="ARBA00001033"/>
    </source>
</evidence>
<feature type="binding site" evidence="7">
    <location>
        <position position="213"/>
    </location>
    <ligand>
        <name>Mg(2+)</name>
        <dbReference type="ChEBI" id="CHEBI:18420"/>
        <label>1</label>
        <note>catalytic</note>
    </ligand>
</feature>
<evidence type="ECO:0000256" key="3">
    <source>
        <dbReference type="ARBA" id="ARBA00009759"/>
    </source>
</evidence>
<keyword evidence="10" id="KW-1185">Reference proteome</keyword>
<dbReference type="PRINTS" id="PR01959">
    <property type="entry name" value="SBIMPHPHTASE"/>
</dbReference>
<dbReference type="PROSITE" id="PS00629">
    <property type="entry name" value="IMP_1"/>
    <property type="match status" value="1"/>
</dbReference>
<evidence type="ECO:0000313" key="9">
    <source>
        <dbReference type="EMBL" id="QMU30939.1"/>
    </source>
</evidence>
<accession>A0A7L7LEX7</accession>
<sequence length="265" mass="29522">MLLSELCQQVIAVTKTTGTFIRTEAQSFDRNRIEHKGLNDLVSYVDKQAEEQLVKGLQRLLPEAGFITEEGTITEREAEYNWIIDPLDGTTNFIHGLPLFSISVALMQHSEIVLGVVYEINRDECFYASKGNGAFCNDQPIRVSGAEKLADSLIVTGYPYTDFGKTDIYLQILKSYMQKSHGVRRLGSAAVDLAYVAKGIFEGFFEFNLNSYDVAAGVILVREAGGHVTMFTDNNGDPVFDREIVASNGQIHTEMLQVIGEYWQG</sequence>
<evidence type="ECO:0000313" key="10">
    <source>
        <dbReference type="Proteomes" id="UP000514509"/>
    </source>
</evidence>
<dbReference type="GO" id="GO:0006020">
    <property type="term" value="P:inositol metabolic process"/>
    <property type="evidence" value="ECO:0007669"/>
    <property type="project" value="TreeGrafter"/>
</dbReference>
<evidence type="ECO:0000256" key="5">
    <source>
        <dbReference type="ARBA" id="ARBA00022801"/>
    </source>
</evidence>
<dbReference type="Gene3D" id="3.30.540.10">
    <property type="entry name" value="Fructose-1,6-Bisphosphatase, subunit A, domain 1"/>
    <property type="match status" value="1"/>
</dbReference>
<dbReference type="Proteomes" id="UP000514509">
    <property type="component" value="Chromosome"/>
</dbReference>
<dbReference type="AlphaFoldDB" id="A0A7L7LEX7"/>
<comment type="cofactor">
    <cofactor evidence="2 7 8">
        <name>Mg(2+)</name>
        <dbReference type="ChEBI" id="CHEBI:18420"/>
    </cofactor>
</comment>
<dbReference type="GO" id="GO:0046854">
    <property type="term" value="P:phosphatidylinositol phosphate biosynthetic process"/>
    <property type="evidence" value="ECO:0007669"/>
    <property type="project" value="InterPro"/>
</dbReference>
<dbReference type="InterPro" id="IPR022337">
    <property type="entry name" value="Inositol_monophosphatase_SuhB"/>
</dbReference>
<dbReference type="RefSeq" id="WP_182413381.1">
    <property type="nucleotide sequence ID" value="NZ_CP055153.1"/>
</dbReference>
<evidence type="ECO:0000256" key="8">
    <source>
        <dbReference type="RuleBase" id="RU364068"/>
    </source>
</evidence>
<dbReference type="SUPFAM" id="SSF56655">
    <property type="entry name" value="Carbohydrate phosphatase"/>
    <property type="match status" value="1"/>
</dbReference>
<proteinExistence type="inferred from homology"/>
<dbReference type="PRINTS" id="PR00377">
    <property type="entry name" value="IMPHPHTASES"/>
</dbReference>
<dbReference type="FunFam" id="3.30.540.10:FF:000003">
    <property type="entry name" value="Inositol-1-monophosphatase"/>
    <property type="match status" value="1"/>
</dbReference>
<dbReference type="GO" id="GO:0008934">
    <property type="term" value="F:inositol monophosphate 1-phosphatase activity"/>
    <property type="evidence" value="ECO:0007669"/>
    <property type="project" value="InterPro"/>
</dbReference>
<evidence type="ECO:0000256" key="7">
    <source>
        <dbReference type="PIRSR" id="PIRSR600760-2"/>
    </source>
</evidence>
<keyword evidence="4 7" id="KW-0479">Metal-binding</keyword>
<gene>
    <name evidence="9" type="ORF">HUW48_24235</name>
</gene>
<keyword evidence="5 8" id="KW-0378">Hydrolase</keyword>
<dbReference type="InterPro" id="IPR000760">
    <property type="entry name" value="Inositol_monophosphatase-like"/>
</dbReference>
<keyword evidence="6 7" id="KW-0460">Magnesium</keyword>
<dbReference type="EC" id="3.1.3.25" evidence="8"/>
<dbReference type="GO" id="GO:0007165">
    <property type="term" value="P:signal transduction"/>
    <property type="evidence" value="ECO:0007669"/>
    <property type="project" value="TreeGrafter"/>
</dbReference>
<protein>
    <recommendedName>
        <fullName evidence="8">Inositol-1-monophosphatase</fullName>
        <ecNumber evidence="8">3.1.3.25</ecNumber>
    </recommendedName>
</protein>
<organism evidence="9 10">
    <name type="scientific">Adhaeribacter radiodurans</name>
    <dbReference type="NCBI Taxonomy" id="2745197"/>
    <lineage>
        <taxon>Bacteria</taxon>
        <taxon>Pseudomonadati</taxon>
        <taxon>Bacteroidota</taxon>
        <taxon>Cytophagia</taxon>
        <taxon>Cytophagales</taxon>
        <taxon>Hymenobacteraceae</taxon>
        <taxon>Adhaeribacter</taxon>
    </lineage>
</organism>
<evidence type="ECO:0000256" key="4">
    <source>
        <dbReference type="ARBA" id="ARBA00022723"/>
    </source>
</evidence>
<dbReference type="GO" id="GO:0046872">
    <property type="term" value="F:metal ion binding"/>
    <property type="evidence" value="ECO:0007669"/>
    <property type="project" value="UniProtKB-KW"/>
</dbReference>
<dbReference type="InterPro" id="IPR033942">
    <property type="entry name" value="IMPase"/>
</dbReference>
<dbReference type="PROSITE" id="PS00630">
    <property type="entry name" value="IMP_2"/>
    <property type="match status" value="1"/>
</dbReference>
<dbReference type="Gene3D" id="3.40.190.80">
    <property type="match status" value="1"/>
</dbReference>
<feature type="binding site" evidence="7">
    <location>
        <position position="88"/>
    </location>
    <ligand>
        <name>Mg(2+)</name>
        <dbReference type="ChEBI" id="CHEBI:18420"/>
        <label>1</label>
        <note>catalytic</note>
    </ligand>
</feature>
<comment type="similarity">
    <text evidence="3 8">Belongs to the inositol monophosphatase superfamily.</text>
</comment>
<feature type="binding site" evidence="7">
    <location>
        <position position="87"/>
    </location>
    <ligand>
        <name>Mg(2+)</name>
        <dbReference type="ChEBI" id="CHEBI:18420"/>
        <label>1</label>
        <note>catalytic</note>
    </ligand>
</feature>
<evidence type="ECO:0000256" key="2">
    <source>
        <dbReference type="ARBA" id="ARBA00001946"/>
    </source>
</evidence>
<comment type="catalytic activity">
    <reaction evidence="1 8">
        <text>a myo-inositol phosphate + H2O = myo-inositol + phosphate</text>
        <dbReference type="Rhea" id="RHEA:24056"/>
        <dbReference type="ChEBI" id="CHEBI:15377"/>
        <dbReference type="ChEBI" id="CHEBI:17268"/>
        <dbReference type="ChEBI" id="CHEBI:43474"/>
        <dbReference type="ChEBI" id="CHEBI:84139"/>
        <dbReference type="EC" id="3.1.3.25"/>
    </reaction>
</comment>
<dbReference type="InterPro" id="IPR020550">
    <property type="entry name" value="Inositol_monophosphatase_CS"/>
</dbReference>
<feature type="binding site" evidence="7">
    <location>
        <position position="69"/>
    </location>
    <ligand>
        <name>Mg(2+)</name>
        <dbReference type="ChEBI" id="CHEBI:18420"/>
        <label>1</label>
        <note>catalytic</note>
    </ligand>
</feature>
<dbReference type="Pfam" id="PF00459">
    <property type="entry name" value="Inositol_P"/>
    <property type="match status" value="1"/>
</dbReference>
<reference evidence="9 10" key="1">
    <citation type="submission" date="2020-08" db="EMBL/GenBank/DDBJ databases">
        <title>Adhaeribacter dokdonensis sp. nov., isolated from the rhizosphere of Elymus tsukushiensis, a plant native to the Dokdo Islands, Republic of Korea.</title>
        <authorList>
            <person name="Ghim S.Y."/>
        </authorList>
    </citation>
    <scope>NUCLEOTIDE SEQUENCE [LARGE SCALE GENOMIC DNA]</scope>
    <source>
        <strain evidence="9 10">KUDC8001</strain>
    </source>
</reference>
<evidence type="ECO:0000256" key="6">
    <source>
        <dbReference type="ARBA" id="ARBA00022842"/>
    </source>
</evidence>
<name>A0A7L7LEX7_9BACT</name>
<dbReference type="PANTHER" id="PTHR20854">
    <property type="entry name" value="INOSITOL MONOPHOSPHATASE"/>
    <property type="match status" value="1"/>
</dbReference>
<dbReference type="KEGG" id="add:HUW48_24235"/>
<dbReference type="InterPro" id="IPR020583">
    <property type="entry name" value="Inositol_monoP_metal-BS"/>
</dbReference>